<reference evidence="1 2" key="1">
    <citation type="journal article" date="2006" name="Mol. Microbiol.">
        <title>Role of pathogenicity island-associated integrases in the genome plasticity of uropathogenic Escherichia coli strain 536.</title>
        <authorList>
            <person name="Hochhut B."/>
            <person name="Wilde C."/>
            <person name="Balling G."/>
            <person name="Middendorf B."/>
            <person name="Dobrindt U."/>
            <person name="Brzuszkiewicz E."/>
            <person name="Gottschalk G."/>
            <person name="Carniel E."/>
            <person name="Hacker J."/>
        </authorList>
    </citation>
    <scope>NUCLEOTIDE SEQUENCE [LARGE SCALE GENOMIC DNA]</scope>
    <source>
        <strain evidence="2">536 / UPEC</strain>
    </source>
</reference>
<gene>
    <name evidence="1" type="ordered locus">ECP_4559</name>
</gene>
<evidence type="ECO:0000313" key="1">
    <source>
        <dbReference type="EMBL" id="ABG72495.1"/>
    </source>
</evidence>
<protein>
    <submittedName>
        <fullName evidence="1">Uncharacterized protein</fullName>
    </submittedName>
</protein>
<sequence length="87" mass="10428">MSYLSEKRQNMMFYRNVILSSQLIETYCLFYPCGHFSSHPFCSCVLSPFSLYPLHFCTYHPCTFYHARWTCCLLLHVFYPLCLLPEH</sequence>
<evidence type="ECO:0000313" key="2">
    <source>
        <dbReference type="Proteomes" id="UP000009182"/>
    </source>
</evidence>
<dbReference type="KEGG" id="ecp:ECP_4559"/>
<proteinExistence type="predicted"/>
<dbReference type="Proteomes" id="UP000009182">
    <property type="component" value="Chromosome"/>
</dbReference>
<accession>A0A454AB01</accession>
<name>A0A454AB01_ECOL5</name>
<organism evidence="1 2">
    <name type="scientific">Escherichia coli O6:K15:H31 (strain 536 / UPEC)</name>
    <dbReference type="NCBI Taxonomy" id="362663"/>
    <lineage>
        <taxon>Bacteria</taxon>
        <taxon>Pseudomonadati</taxon>
        <taxon>Pseudomonadota</taxon>
        <taxon>Gammaproteobacteria</taxon>
        <taxon>Enterobacterales</taxon>
        <taxon>Enterobacteriaceae</taxon>
        <taxon>Escherichia</taxon>
    </lineage>
</organism>
<dbReference type="EMBL" id="CP000247">
    <property type="protein sequence ID" value="ABG72495.1"/>
    <property type="molecule type" value="Genomic_DNA"/>
</dbReference>
<dbReference type="AlphaFoldDB" id="A0A454AB01"/>